<organism evidence="3 4">
    <name type="scientific">Coleophoma cylindrospora</name>
    <dbReference type="NCBI Taxonomy" id="1849047"/>
    <lineage>
        <taxon>Eukaryota</taxon>
        <taxon>Fungi</taxon>
        <taxon>Dikarya</taxon>
        <taxon>Ascomycota</taxon>
        <taxon>Pezizomycotina</taxon>
        <taxon>Leotiomycetes</taxon>
        <taxon>Helotiales</taxon>
        <taxon>Dermateaceae</taxon>
        <taxon>Coleophoma</taxon>
    </lineage>
</organism>
<dbReference type="OrthoDB" id="992776at2759"/>
<dbReference type="PANTHER" id="PTHR46100:SF4">
    <property type="entry name" value="USPA DOMAIN-CONTAINING PROTEIN"/>
    <property type="match status" value="1"/>
</dbReference>
<dbReference type="Pfam" id="PF00582">
    <property type="entry name" value="Usp"/>
    <property type="match status" value="1"/>
</dbReference>
<feature type="compositionally biased region" description="Acidic residues" evidence="1">
    <location>
        <begin position="291"/>
        <end position="304"/>
    </location>
</feature>
<feature type="domain" description="UspA" evidence="2">
    <location>
        <begin position="560"/>
        <end position="647"/>
    </location>
</feature>
<keyword evidence="4" id="KW-1185">Reference proteome</keyword>
<feature type="compositionally biased region" description="Polar residues" evidence="1">
    <location>
        <begin position="394"/>
        <end position="408"/>
    </location>
</feature>
<feature type="region of interest" description="Disordered" evidence="1">
    <location>
        <begin position="255"/>
        <end position="356"/>
    </location>
</feature>
<accession>A0A3D8SST4</accession>
<dbReference type="PANTHER" id="PTHR46100">
    <property type="entry name" value="IMP2'P"/>
    <property type="match status" value="1"/>
</dbReference>
<reference evidence="3 4" key="1">
    <citation type="journal article" date="2018" name="IMA Fungus">
        <title>IMA Genome-F 9: Draft genome sequence of Annulohypoxylon stygium, Aspergillus mulundensis, Berkeleyomyces basicola (syn. Thielaviopsis basicola), Ceratocystis smalleyi, two Cercospora beticola strains, Coleophoma cylindrospora, Fusarium fracticaudum, Phialophora cf. hyalina, and Morchella septimelata.</title>
        <authorList>
            <person name="Wingfield B.D."/>
            <person name="Bills G.F."/>
            <person name="Dong Y."/>
            <person name="Huang W."/>
            <person name="Nel W.J."/>
            <person name="Swalarsk-Parry B.S."/>
            <person name="Vaghefi N."/>
            <person name="Wilken P.M."/>
            <person name="An Z."/>
            <person name="de Beer Z.W."/>
            <person name="De Vos L."/>
            <person name="Chen L."/>
            <person name="Duong T.A."/>
            <person name="Gao Y."/>
            <person name="Hammerbacher A."/>
            <person name="Kikkert J.R."/>
            <person name="Li Y."/>
            <person name="Li H."/>
            <person name="Li K."/>
            <person name="Li Q."/>
            <person name="Liu X."/>
            <person name="Ma X."/>
            <person name="Naidoo K."/>
            <person name="Pethybridge S.J."/>
            <person name="Sun J."/>
            <person name="Steenkamp E.T."/>
            <person name="van der Nest M.A."/>
            <person name="van Wyk S."/>
            <person name="Wingfield M.J."/>
            <person name="Xiong C."/>
            <person name="Yue Q."/>
            <person name="Zhang X."/>
        </authorList>
    </citation>
    <scope>NUCLEOTIDE SEQUENCE [LARGE SCALE GENOMIC DNA]</scope>
    <source>
        <strain evidence="3 4">BP6252</strain>
    </source>
</reference>
<dbReference type="PRINTS" id="PR01438">
    <property type="entry name" value="UNVRSLSTRESS"/>
</dbReference>
<dbReference type="Proteomes" id="UP000256645">
    <property type="component" value="Unassembled WGS sequence"/>
</dbReference>
<feature type="region of interest" description="Disordered" evidence="1">
    <location>
        <begin position="377"/>
        <end position="410"/>
    </location>
</feature>
<protein>
    <recommendedName>
        <fullName evidence="2">UspA domain-containing protein</fullName>
    </recommendedName>
</protein>
<feature type="compositionally biased region" description="Basic and acidic residues" evidence="1">
    <location>
        <begin position="107"/>
        <end position="117"/>
    </location>
</feature>
<feature type="region of interest" description="Disordered" evidence="1">
    <location>
        <begin position="1"/>
        <end position="136"/>
    </location>
</feature>
<comment type="caution">
    <text evidence="3">The sequence shown here is derived from an EMBL/GenBank/DDBJ whole genome shotgun (WGS) entry which is preliminary data.</text>
</comment>
<evidence type="ECO:0000259" key="2">
    <source>
        <dbReference type="Pfam" id="PF00582"/>
    </source>
</evidence>
<dbReference type="InterPro" id="IPR014729">
    <property type="entry name" value="Rossmann-like_a/b/a_fold"/>
</dbReference>
<feature type="compositionally biased region" description="Polar residues" evidence="1">
    <location>
        <begin position="97"/>
        <end position="106"/>
    </location>
</feature>
<dbReference type="AlphaFoldDB" id="A0A3D8SST4"/>
<feature type="compositionally biased region" description="Low complexity" evidence="1">
    <location>
        <begin position="27"/>
        <end position="42"/>
    </location>
</feature>
<name>A0A3D8SST4_9HELO</name>
<dbReference type="SUPFAM" id="SSF52402">
    <property type="entry name" value="Adenine nucleotide alpha hydrolases-like"/>
    <property type="match status" value="1"/>
</dbReference>
<dbReference type="STRING" id="1849047.A0A3D8SST4"/>
<dbReference type="InterPro" id="IPR006015">
    <property type="entry name" value="Universal_stress_UspA"/>
</dbReference>
<gene>
    <name evidence="3" type="ORF">BP6252_00860</name>
</gene>
<dbReference type="EMBL" id="PDLM01000001">
    <property type="protein sequence ID" value="RDW88828.1"/>
    <property type="molecule type" value="Genomic_DNA"/>
</dbReference>
<evidence type="ECO:0000256" key="1">
    <source>
        <dbReference type="SAM" id="MobiDB-lite"/>
    </source>
</evidence>
<feature type="region of interest" description="Disordered" evidence="1">
    <location>
        <begin position="183"/>
        <end position="228"/>
    </location>
</feature>
<dbReference type="CDD" id="cd23659">
    <property type="entry name" value="USP_At3g01520-like"/>
    <property type="match status" value="1"/>
</dbReference>
<sequence length="681" mass="73963">MSAPQSQEMMAAEEAKDVLALLEGQTGRPRGSSTPVGSPTTTQAPVKSMLDVGDSSAAAPRHASIAGTVPRGISFATPPVPKRSNLDAPDSPRNRLTHSAQASPTEATHKAVKDVALTRHRSQSDASSHPAEFGPRITQQPSLYRFSNFLSNNPGGAIVPKRNTQGGKRQSLTGAMASALTGDLSGLMGRGGRSRHDSISSNHSKSRSPHGRLSLRPDSPSLKNNKIELESGRVIDKNAAYRRLSDANLANAGGSLSELGEKGQRSRHNSANEPTLARFDKDSKSSNTEDAVAESSEEEQSSDDEGPRGRGRKKARSTSNDSDHSNDSDQPEPRGLALGRGSGLRESFSMSSDVDNEKVQIKEEYKVISLLEPEITVTSPESDQPRSSRVAIHPNTSFESNSGFNTPVDSDAEENIVDIKRAQRLAINMTDIMSTPATKRCVRVMYRGDFPKMQQETSDEIRRVRKYVVAMDLSPESQHALEWTVGTVLRDGDTLLAIYCAEETSEESTINGDDVVPLKSSSTPVLAPNTGPIPIRHSLPRLDTASASSSPAGRKHGKLEHERMKYVQVITDRLSQLLRKTKLQVRVVIEVIHCKSPKHLIVEVIDYVNPTMVVLGSRGRSSLQGVMLGSFSNYLVTKSSVPVMVARKKLKKHNKIKRPRVRLANNLSNPSSRALVDARID</sequence>
<evidence type="ECO:0000313" key="4">
    <source>
        <dbReference type="Proteomes" id="UP000256645"/>
    </source>
</evidence>
<dbReference type="InterPro" id="IPR006016">
    <property type="entry name" value="UspA"/>
</dbReference>
<dbReference type="Gene3D" id="3.40.50.620">
    <property type="entry name" value="HUPs"/>
    <property type="match status" value="1"/>
</dbReference>
<evidence type="ECO:0000313" key="3">
    <source>
        <dbReference type="EMBL" id="RDW88828.1"/>
    </source>
</evidence>
<feature type="compositionally biased region" description="Polar residues" evidence="1">
    <location>
        <begin position="377"/>
        <end position="387"/>
    </location>
</feature>
<proteinExistence type="predicted"/>